<gene>
    <name evidence="1" type="ORF">LOK49_LG04G02468</name>
</gene>
<evidence type="ECO:0000313" key="2">
    <source>
        <dbReference type="Proteomes" id="UP001060215"/>
    </source>
</evidence>
<keyword evidence="2" id="KW-1185">Reference proteome</keyword>
<sequence>MRYSKGIANESEYGVVSWGTRRSILEGPSLILAAERTHRKDPFDNFKYYTGGWNISDQHYFYSVAFSGAPLFVIAAIWFVGFGLSLLLLCLCCCCCQHRYYGYSRTAYALSLIFLTLFTIATIIGCVVLYTGQGKFHTSTSNTLDYVVWQANTTVESLGSVLDYLEAAKHIRVDQLFLPPDVQNNINKVETDINTAATTLEHEARRNQKDIQSVLNSVRLALIIIAAVMLLLALLGFLFSVLGLQFFVYILVMIGWILVAGTFILCGVFLVLHNVMGDTCVAMDEWVQNPTAHTALDDILPCMDNATAQETLSESKEVIFQLAAIVNQIITNVSNNNVPPPPPPPFARPPLYYNQSGPLVPVLCNPYNPDKSGRKCAAGEVDFSNATQVWKNYECQVSKNNTCITVGRLTPDMYTQMTNAVNVSYGLYHYSPFLISLLDCSFVRETFTAISDDHCPDLRQYSKWIYIGLAMVSAAVMLSLVFWVLYERERRHRKYTKLAKAAAAEDSFQLKRP</sequence>
<dbReference type="EMBL" id="CM045759">
    <property type="protein sequence ID" value="KAI8019517.1"/>
    <property type="molecule type" value="Genomic_DNA"/>
</dbReference>
<comment type="caution">
    <text evidence="1">The sequence shown here is derived from an EMBL/GenBank/DDBJ whole genome shotgun (WGS) entry which is preliminary data.</text>
</comment>
<proteinExistence type="predicted"/>
<name>A0ACC0I0V0_9ERIC</name>
<organism evidence="1 2">
    <name type="scientific">Camellia lanceoleosa</name>
    <dbReference type="NCBI Taxonomy" id="1840588"/>
    <lineage>
        <taxon>Eukaryota</taxon>
        <taxon>Viridiplantae</taxon>
        <taxon>Streptophyta</taxon>
        <taxon>Embryophyta</taxon>
        <taxon>Tracheophyta</taxon>
        <taxon>Spermatophyta</taxon>
        <taxon>Magnoliopsida</taxon>
        <taxon>eudicotyledons</taxon>
        <taxon>Gunneridae</taxon>
        <taxon>Pentapetalae</taxon>
        <taxon>asterids</taxon>
        <taxon>Ericales</taxon>
        <taxon>Theaceae</taxon>
        <taxon>Camellia</taxon>
    </lineage>
</organism>
<reference evidence="1 2" key="1">
    <citation type="journal article" date="2022" name="Plant J.">
        <title>Chromosome-level genome of Camellia lanceoleosa provides a valuable resource for understanding genome evolution and self-incompatibility.</title>
        <authorList>
            <person name="Gong W."/>
            <person name="Xiao S."/>
            <person name="Wang L."/>
            <person name="Liao Z."/>
            <person name="Chang Y."/>
            <person name="Mo W."/>
            <person name="Hu G."/>
            <person name="Li W."/>
            <person name="Zhao G."/>
            <person name="Zhu H."/>
            <person name="Hu X."/>
            <person name="Ji K."/>
            <person name="Xiang X."/>
            <person name="Song Q."/>
            <person name="Yuan D."/>
            <person name="Jin S."/>
            <person name="Zhang L."/>
        </authorList>
    </citation>
    <scope>NUCLEOTIDE SEQUENCE [LARGE SCALE GENOMIC DNA]</scope>
    <source>
        <strain evidence="1">SQ_2022a</strain>
    </source>
</reference>
<accession>A0ACC0I0V0</accession>
<protein>
    <submittedName>
        <fullName evidence="1">Uncharacterized protein</fullName>
    </submittedName>
</protein>
<evidence type="ECO:0000313" key="1">
    <source>
        <dbReference type="EMBL" id="KAI8019517.1"/>
    </source>
</evidence>
<dbReference type="Proteomes" id="UP001060215">
    <property type="component" value="Chromosome 2"/>
</dbReference>